<dbReference type="EMBL" id="FWFY01000002">
    <property type="protein sequence ID" value="SLN23049.1"/>
    <property type="molecule type" value="Genomic_DNA"/>
</dbReference>
<evidence type="ECO:0000256" key="2">
    <source>
        <dbReference type="ARBA" id="ARBA00004954"/>
    </source>
</evidence>
<evidence type="ECO:0000313" key="15">
    <source>
        <dbReference type="Proteomes" id="UP000240624"/>
    </source>
</evidence>
<evidence type="ECO:0000256" key="7">
    <source>
        <dbReference type="ARBA" id="ARBA00023268"/>
    </source>
</evidence>
<evidence type="ECO:0000256" key="9">
    <source>
        <dbReference type="ARBA" id="ARBA00050687"/>
    </source>
</evidence>
<dbReference type="NCBIfam" id="TIGR00355">
    <property type="entry name" value="purH"/>
    <property type="match status" value="1"/>
</dbReference>
<comment type="similarity">
    <text evidence="3 10">Belongs to the PurH family.</text>
</comment>
<dbReference type="SMART" id="SM00851">
    <property type="entry name" value="MGS"/>
    <property type="match status" value="1"/>
</dbReference>
<name>A0A1X6YLE7_9RHOB</name>
<dbReference type="GO" id="GO:0006189">
    <property type="term" value="P:'de novo' IMP biosynthetic process"/>
    <property type="evidence" value="ECO:0007669"/>
    <property type="project" value="UniProtKB-UniRule"/>
</dbReference>
<dbReference type="Gene3D" id="3.40.140.20">
    <property type="match status" value="2"/>
</dbReference>
<feature type="domain" description="MGS-like" evidence="11">
    <location>
        <begin position="14"/>
        <end position="161"/>
    </location>
</feature>
<dbReference type="Pfam" id="PF02142">
    <property type="entry name" value="MGS"/>
    <property type="match status" value="1"/>
</dbReference>
<dbReference type="GO" id="GO:0005829">
    <property type="term" value="C:cytosol"/>
    <property type="evidence" value="ECO:0007669"/>
    <property type="project" value="TreeGrafter"/>
</dbReference>
<dbReference type="PROSITE" id="PS51855">
    <property type="entry name" value="MGS"/>
    <property type="match status" value="1"/>
</dbReference>
<evidence type="ECO:0000259" key="11">
    <source>
        <dbReference type="PROSITE" id="PS51855"/>
    </source>
</evidence>
<comment type="pathway">
    <text evidence="2 10">Purine metabolism; IMP biosynthesis via de novo pathway; 5-formamido-1-(5-phospho-D-ribosyl)imidazole-4-carboxamide from 5-amino-1-(5-phospho-D-ribosyl)imidazole-4-carboxamide (10-formyl THF route): step 1/1.</text>
</comment>
<evidence type="ECO:0000256" key="5">
    <source>
        <dbReference type="ARBA" id="ARBA00022755"/>
    </source>
</evidence>
<dbReference type="FunFam" id="3.40.140.20:FF:000001">
    <property type="entry name" value="Bifunctional purine biosynthesis protein PurH"/>
    <property type="match status" value="1"/>
</dbReference>
<dbReference type="Proteomes" id="UP000193495">
    <property type="component" value="Unassembled WGS sequence"/>
</dbReference>
<dbReference type="Proteomes" id="UP000240624">
    <property type="component" value="Unassembled WGS sequence"/>
</dbReference>
<organism evidence="13 14">
    <name type="scientific">Limimaricola soesokkakensis</name>
    <dbReference type="NCBI Taxonomy" id="1343159"/>
    <lineage>
        <taxon>Bacteria</taxon>
        <taxon>Pseudomonadati</taxon>
        <taxon>Pseudomonadota</taxon>
        <taxon>Alphaproteobacteria</taxon>
        <taxon>Rhodobacterales</taxon>
        <taxon>Paracoccaceae</taxon>
        <taxon>Limimaricola</taxon>
    </lineage>
</organism>
<dbReference type="AlphaFoldDB" id="A0A1X6YLE7"/>
<dbReference type="CDD" id="cd01421">
    <property type="entry name" value="IMPCH"/>
    <property type="match status" value="1"/>
</dbReference>
<evidence type="ECO:0000256" key="3">
    <source>
        <dbReference type="ARBA" id="ARBA00007667"/>
    </source>
</evidence>
<dbReference type="PANTHER" id="PTHR11692">
    <property type="entry name" value="BIFUNCTIONAL PURINE BIOSYNTHESIS PROTEIN PURH"/>
    <property type="match status" value="1"/>
</dbReference>
<keyword evidence="6 10" id="KW-0378">Hydrolase</keyword>
<evidence type="ECO:0000256" key="8">
    <source>
        <dbReference type="ARBA" id="ARBA00050488"/>
    </source>
</evidence>
<comment type="pathway">
    <text evidence="1 10">Purine metabolism; IMP biosynthesis via de novo pathway; IMP from 5-formamido-1-(5-phospho-D-ribosyl)imidazole-4-carboxamide: step 1/1.</text>
</comment>
<comment type="domain">
    <text evidence="10">The IMP cyclohydrolase activity resides in the N-terminal region.</text>
</comment>
<evidence type="ECO:0000256" key="4">
    <source>
        <dbReference type="ARBA" id="ARBA00022679"/>
    </source>
</evidence>
<dbReference type="InterPro" id="IPR016193">
    <property type="entry name" value="Cytidine_deaminase-like"/>
</dbReference>
<keyword evidence="15" id="KW-1185">Reference proteome</keyword>
<evidence type="ECO:0000313" key="14">
    <source>
        <dbReference type="Proteomes" id="UP000193495"/>
    </source>
</evidence>
<dbReference type="SUPFAM" id="SSF52335">
    <property type="entry name" value="Methylglyoxal synthase-like"/>
    <property type="match status" value="1"/>
</dbReference>
<evidence type="ECO:0000313" key="12">
    <source>
        <dbReference type="EMBL" id="PSK88566.1"/>
    </source>
</evidence>
<dbReference type="NCBIfam" id="NF002049">
    <property type="entry name" value="PRK00881.1"/>
    <property type="match status" value="1"/>
</dbReference>
<dbReference type="UniPathway" id="UPA00074">
    <property type="reaction ID" value="UER00133"/>
</dbReference>
<dbReference type="EMBL" id="PYGB01000001">
    <property type="protein sequence ID" value="PSK88566.1"/>
    <property type="molecule type" value="Genomic_DNA"/>
</dbReference>
<dbReference type="SUPFAM" id="SSF53927">
    <property type="entry name" value="Cytidine deaminase-like"/>
    <property type="match status" value="1"/>
</dbReference>
<sequence length="540" mass="56814">MSPADQDQEGRPMTSLAPLRRALLSVSDKTGLVDLARALDARGVELLSTGGSAKTLRDAGLPVRDVAEVTGFPEMMDGRVKTLHPKVHGGLLAVRSDEGHVAAMQEHGIPAIDLLVVNLYPFEETVAKGGDYDSCIENIDIGGPAMIRAAAKNHADVCVVTDVEDYEALLSELENNDGQTDLPFRKRLAQTAYARTAAYDAAVSTWMASAIGEAAPRRRAFAGTLAQTLRYGENPHQNAAFYTDGSNRPGVATARQIQGKELSYNNINDTDAAYELVAEFGGDQPACAIIKHANPCGVATGGSLKEAYARAFDCDRTSAFGGIVALNRPLDGATAEEIARIFTEVVIAPGADDDARAVFAAKKNLRLLVTEALPDPRAPRLAFRQVAGGLLVQDQDSGFVSRDDLKVVTKRAPSAQELDDLMFAWTVARHVKSNAIVYAKGGQTVGVGAGQMSRLDSALIAAAKAGRMGEALGLAESPAKGSVVASDAFFPFADGLMEAAGAGVTAVIQPGGSMRDDEVIAAADAAGLAMVLTGMRHFRH</sequence>
<dbReference type="HAMAP" id="MF_00139">
    <property type="entry name" value="PurH"/>
    <property type="match status" value="1"/>
</dbReference>
<dbReference type="InterPro" id="IPR036914">
    <property type="entry name" value="MGS-like_dom_sf"/>
</dbReference>
<evidence type="ECO:0000313" key="13">
    <source>
        <dbReference type="EMBL" id="SLN23049.1"/>
    </source>
</evidence>
<dbReference type="EC" id="2.1.2.3" evidence="10"/>
<dbReference type="Gene3D" id="3.40.50.1380">
    <property type="entry name" value="Methylglyoxal synthase-like domain"/>
    <property type="match status" value="1"/>
</dbReference>
<reference evidence="13 14" key="1">
    <citation type="submission" date="2017-03" db="EMBL/GenBank/DDBJ databases">
        <authorList>
            <person name="Afonso C.L."/>
            <person name="Miller P.J."/>
            <person name="Scott M.A."/>
            <person name="Spackman E."/>
            <person name="Goraichik I."/>
            <person name="Dimitrov K.M."/>
            <person name="Suarez D.L."/>
            <person name="Swayne D.E."/>
        </authorList>
    </citation>
    <scope>NUCLEOTIDE SEQUENCE [LARGE SCALE GENOMIC DNA]</scope>
    <source>
        <strain evidence="13 14">CECT 8367</strain>
    </source>
</reference>
<protein>
    <recommendedName>
        <fullName evidence="10">Bifunctional purine biosynthesis protein PurH</fullName>
    </recommendedName>
    <domain>
        <recommendedName>
            <fullName evidence="10">Phosphoribosylaminoimidazolecarboxamide formyltransferase</fullName>
            <ecNumber evidence="10">2.1.2.3</ecNumber>
        </recommendedName>
        <alternativeName>
            <fullName evidence="10">AICAR transformylase</fullName>
        </alternativeName>
    </domain>
    <domain>
        <recommendedName>
            <fullName evidence="10">IMP cyclohydrolase</fullName>
            <ecNumber evidence="10">3.5.4.10</ecNumber>
        </recommendedName>
        <alternativeName>
            <fullName evidence="10">ATIC</fullName>
        </alternativeName>
        <alternativeName>
            <fullName evidence="10">IMP synthase</fullName>
        </alternativeName>
        <alternativeName>
            <fullName evidence="10">Inosinicase</fullName>
        </alternativeName>
    </domain>
</protein>
<keyword evidence="7 10" id="KW-0511">Multifunctional enzyme</keyword>
<reference evidence="12 15" key="2">
    <citation type="submission" date="2018-03" db="EMBL/GenBank/DDBJ databases">
        <title>Genomic Encyclopedia of Archaeal and Bacterial Type Strains, Phase II (KMG-II): from individual species to whole genera.</title>
        <authorList>
            <person name="Goeker M."/>
        </authorList>
    </citation>
    <scope>NUCLEOTIDE SEQUENCE [LARGE SCALE GENOMIC DNA]</scope>
    <source>
        <strain evidence="12 15">DSM 29956</strain>
    </source>
</reference>
<dbReference type="EC" id="3.5.4.10" evidence="10"/>
<proteinExistence type="inferred from homology"/>
<evidence type="ECO:0000256" key="10">
    <source>
        <dbReference type="HAMAP-Rule" id="MF_00139"/>
    </source>
</evidence>
<dbReference type="Pfam" id="PF01808">
    <property type="entry name" value="AICARFT_IMPCHas"/>
    <property type="match status" value="1"/>
</dbReference>
<dbReference type="PIRSF" id="PIRSF000414">
    <property type="entry name" value="AICARFT_IMPCHas"/>
    <property type="match status" value="1"/>
</dbReference>
<comment type="catalytic activity">
    <reaction evidence="8 10">
        <text>(6R)-10-formyltetrahydrofolate + 5-amino-1-(5-phospho-beta-D-ribosyl)imidazole-4-carboxamide = 5-formamido-1-(5-phospho-D-ribosyl)imidazole-4-carboxamide + (6S)-5,6,7,8-tetrahydrofolate</text>
        <dbReference type="Rhea" id="RHEA:22192"/>
        <dbReference type="ChEBI" id="CHEBI:57453"/>
        <dbReference type="ChEBI" id="CHEBI:58467"/>
        <dbReference type="ChEBI" id="CHEBI:58475"/>
        <dbReference type="ChEBI" id="CHEBI:195366"/>
        <dbReference type="EC" id="2.1.2.3"/>
    </reaction>
</comment>
<gene>
    <name evidence="10 13" type="primary">purH</name>
    <name evidence="12" type="ORF">CLV79_101406</name>
    <name evidence="13" type="ORF">LOS8367_00681</name>
</gene>
<dbReference type="PANTHER" id="PTHR11692:SF0">
    <property type="entry name" value="BIFUNCTIONAL PURINE BIOSYNTHESIS PROTEIN ATIC"/>
    <property type="match status" value="1"/>
</dbReference>
<dbReference type="InterPro" id="IPR002695">
    <property type="entry name" value="PurH-like"/>
</dbReference>
<dbReference type="InterPro" id="IPR011607">
    <property type="entry name" value="MGS-like_dom"/>
</dbReference>
<evidence type="ECO:0000256" key="1">
    <source>
        <dbReference type="ARBA" id="ARBA00004844"/>
    </source>
</evidence>
<comment type="catalytic activity">
    <reaction evidence="9 10">
        <text>IMP + H2O = 5-formamido-1-(5-phospho-D-ribosyl)imidazole-4-carboxamide</text>
        <dbReference type="Rhea" id="RHEA:18445"/>
        <dbReference type="ChEBI" id="CHEBI:15377"/>
        <dbReference type="ChEBI" id="CHEBI:58053"/>
        <dbReference type="ChEBI" id="CHEBI:58467"/>
        <dbReference type="EC" id="3.5.4.10"/>
    </reaction>
</comment>
<dbReference type="GO" id="GO:0003937">
    <property type="term" value="F:IMP cyclohydrolase activity"/>
    <property type="evidence" value="ECO:0007669"/>
    <property type="project" value="UniProtKB-UniRule"/>
</dbReference>
<dbReference type="InterPro" id="IPR024051">
    <property type="entry name" value="AICAR_Tfase_dup_dom_sf"/>
</dbReference>
<dbReference type="FunFam" id="3.40.50.1380:FF:000001">
    <property type="entry name" value="Bifunctional purine biosynthesis protein PurH"/>
    <property type="match status" value="1"/>
</dbReference>
<evidence type="ECO:0000256" key="6">
    <source>
        <dbReference type="ARBA" id="ARBA00022801"/>
    </source>
</evidence>
<keyword evidence="4 10" id="KW-0808">Transferase</keyword>
<accession>A0A1X6YLE7</accession>
<keyword evidence="5 10" id="KW-0658">Purine biosynthesis</keyword>
<dbReference type="SMART" id="SM00798">
    <property type="entry name" value="AICARFT_IMPCHas"/>
    <property type="match status" value="1"/>
</dbReference>
<dbReference type="FunFam" id="3.40.140.20:FF:000002">
    <property type="entry name" value="Bifunctional purine biosynthesis protein PurH"/>
    <property type="match status" value="1"/>
</dbReference>
<dbReference type="GO" id="GO:0004643">
    <property type="term" value="F:phosphoribosylaminoimidazolecarboxamide formyltransferase activity"/>
    <property type="evidence" value="ECO:0007669"/>
    <property type="project" value="UniProtKB-UniRule"/>
</dbReference>